<organism evidence="13 14">
    <name type="scientific">Acanthamoeba castellanii (strain ATCC 30010 / Neff)</name>
    <dbReference type="NCBI Taxonomy" id="1257118"/>
    <lineage>
        <taxon>Eukaryota</taxon>
        <taxon>Amoebozoa</taxon>
        <taxon>Discosea</taxon>
        <taxon>Longamoebia</taxon>
        <taxon>Centramoebida</taxon>
        <taxon>Acanthamoebidae</taxon>
        <taxon>Acanthamoeba</taxon>
    </lineage>
</organism>
<feature type="binding site" evidence="8">
    <location>
        <position position="14"/>
    </location>
    <ligand>
        <name>NAD(+)</name>
        <dbReference type="ChEBI" id="CHEBI:57540"/>
    </ligand>
</feature>
<dbReference type="InterPro" id="IPR022383">
    <property type="entry name" value="Lactate/malate_DH_C"/>
</dbReference>
<dbReference type="InterPro" id="IPR015955">
    <property type="entry name" value="Lactate_DH/Glyco_Ohase_4_C"/>
</dbReference>
<protein>
    <recommendedName>
        <fullName evidence="3 10">Malate dehydrogenase</fullName>
        <ecNumber evidence="3 10">1.1.1.37</ecNumber>
    </recommendedName>
</protein>
<dbReference type="GO" id="GO:0006099">
    <property type="term" value="P:tricarboxylic acid cycle"/>
    <property type="evidence" value="ECO:0007669"/>
    <property type="project" value="UniProtKB-KW"/>
</dbReference>
<dbReference type="NCBIfam" id="NF003916">
    <property type="entry name" value="PRK05442.1"/>
    <property type="match status" value="1"/>
</dbReference>
<name>L8GQP0_ACACF</name>
<feature type="binding site" evidence="8">
    <location>
        <begin position="101"/>
        <end position="103"/>
    </location>
    <ligand>
        <name>NAD(+)</name>
        <dbReference type="ChEBI" id="CHEBI:57540"/>
    </ligand>
</feature>
<evidence type="ECO:0000256" key="8">
    <source>
        <dbReference type="PIRSR" id="PIRSR000102-3"/>
    </source>
</evidence>
<dbReference type="EMBL" id="KB008036">
    <property type="protein sequence ID" value="ELR15310.1"/>
    <property type="molecule type" value="Genomic_DNA"/>
</dbReference>
<dbReference type="GeneID" id="14915885"/>
<keyword evidence="5 8" id="KW-0520">NAD</keyword>
<dbReference type="FunFam" id="3.40.50.720:FF:000010">
    <property type="entry name" value="Malate dehydrogenase"/>
    <property type="match status" value="1"/>
</dbReference>
<proteinExistence type="inferred from homology"/>
<dbReference type="Gene3D" id="3.40.50.720">
    <property type="entry name" value="NAD(P)-binding Rossmann-like Domain"/>
    <property type="match status" value="1"/>
</dbReference>
<feature type="binding site" evidence="8">
    <location>
        <position position="77"/>
    </location>
    <ligand>
        <name>NAD(+)</name>
        <dbReference type="ChEBI" id="CHEBI:57540"/>
    </ligand>
</feature>
<evidence type="ECO:0000256" key="5">
    <source>
        <dbReference type="ARBA" id="ARBA00023027"/>
    </source>
</evidence>
<feature type="binding site" evidence="7">
    <location>
        <position position="64"/>
    </location>
    <ligand>
        <name>substrate</name>
    </ligand>
</feature>
<dbReference type="VEuPathDB" id="AmoebaDB:ACA1_220710"/>
<dbReference type="InterPro" id="IPR001252">
    <property type="entry name" value="Malate_DH_AS"/>
</dbReference>
<dbReference type="OMA" id="GMIGSNM"/>
<dbReference type="Pfam" id="PF00056">
    <property type="entry name" value="Ldh_1_N"/>
    <property type="match status" value="1"/>
</dbReference>
<feature type="domain" description="Lactate/malate dehydrogenase N-terminal" evidence="11">
    <location>
        <begin position="10"/>
        <end position="124"/>
    </location>
</feature>
<accession>L8GQP0</accession>
<comment type="function">
    <text evidence="1">Catalyzes the reversible oxidation of malate to oxaloacetate.</text>
</comment>
<feature type="binding site" evidence="7">
    <location>
        <position position="103"/>
    </location>
    <ligand>
        <name>substrate</name>
    </ligand>
</feature>
<dbReference type="NCBIfam" id="TIGR01759">
    <property type="entry name" value="MalateDH-SF1"/>
    <property type="match status" value="1"/>
</dbReference>
<feature type="binding site" evidence="7">
    <location>
        <position position="134"/>
    </location>
    <ligand>
        <name>substrate</name>
    </ligand>
</feature>
<dbReference type="Proteomes" id="UP000011083">
    <property type="component" value="Unassembled WGS sequence"/>
</dbReference>
<dbReference type="OrthoDB" id="4069699at2759"/>
<keyword evidence="4 9" id="KW-0560">Oxidoreductase</keyword>
<evidence type="ECO:0000256" key="1">
    <source>
        <dbReference type="ARBA" id="ARBA00003966"/>
    </source>
</evidence>
<dbReference type="Gene3D" id="3.90.110.10">
    <property type="entry name" value="Lactate dehydrogenase/glycoside hydrolase, family 4, C-terminal"/>
    <property type="match status" value="1"/>
</dbReference>
<dbReference type="GO" id="GO:0006108">
    <property type="term" value="P:malate metabolic process"/>
    <property type="evidence" value="ECO:0007669"/>
    <property type="project" value="InterPro"/>
</dbReference>
<evidence type="ECO:0000256" key="7">
    <source>
        <dbReference type="PIRSR" id="PIRSR000102-2"/>
    </source>
</evidence>
<dbReference type="InterPro" id="IPR036291">
    <property type="entry name" value="NAD(P)-bd_dom_sf"/>
</dbReference>
<evidence type="ECO:0000256" key="10">
    <source>
        <dbReference type="RuleBase" id="RU003405"/>
    </source>
</evidence>
<dbReference type="KEGG" id="acan:ACA1_220710"/>
<gene>
    <name evidence="13" type="ORF">ACA1_220710</name>
</gene>
<dbReference type="InterPro" id="IPR001236">
    <property type="entry name" value="Lactate/malate_DH_N"/>
</dbReference>
<dbReference type="PROSITE" id="PS00068">
    <property type="entry name" value="MDH"/>
    <property type="match status" value="1"/>
</dbReference>
<reference evidence="13 14" key="1">
    <citation type="journal article" date="2013" name="Genome Biol.">
        <title>Genome of Acanthamoeba castellanii highlights extensive lateral gene transfer and early evolution of tyrosine kinase signaling.</title>
        <authorList>
            <person name="Clarke M."/>
            <person name="Lohan A.J."/>
            <person name="Liu B."/>
            <person name="Lagkouvardos I."/>
            <person name="Roy S."/>
            <person name="Zafar N."/>
            <person name="Bertelli C."/>
            <person name="Schilde C."/>
            <person name="Kianianmomeni A."/>
            <person name="Burglin T.R."/>
            <person name="Frech C."/>
            <person name="Turcotte B."/>
            <person name="Kopec K.O."/>
            <person name="Synnott J.M."/>
            <person name="Choo C."/>
            <person name="Paponov I."/>
            <person name="Finkler A."/>
            <person name="Soon Heng Tan C."/>
            <person name="Hutchins A.P."/>
            <person name="Weinmeier T."/>
            <person name="Rattei T."/>
            <person name="Chu J.S."/>
            <person name="Gimenez G."/>
            <person name="Irimia M."/>
            <person name="Rigden D.J."/>
            <person name="Fitzpatrick D.A."/>
            <person name="Lorenzo-Morales J."/>
            <person name="Bateman A."/>
            <person name="Chiu C.H."/>
            <person name="Tang P."/>
            <person name="Hegemann P."/>
            <person name="Fromm H."/>
            <person name="Raoult D."/>
            <person name="Greub G."/>
            <person name="Miranda-Saavedra D."/>
            <person name="Chen N."/>
            <person name="Nash P."/>
            <person name="Ginger M.L."/>
            <person name="Horn M."/>
            <person name="Schaap P."/>
            <person name="Caler L."/>
            <person name="Loftus B."/>
        </authorList>
    </citation>
    <scope>NUCLEOTIDE SEQUENCE [LARGE SCALE GENOMIC DNA]</scope>
    <source>
        <strain evidence="13 14">Neff</strain>
    </source>
</reference>
<evidence type="ECO:0000259" key="12">
    <source>
        <dbReference type="Pfam" id="PF02866"/>
    </source>
</evidence>
<feature type="binding site" evidence="7">
    <location>
        <position position="70"/>
    </location>
    <ligand>
        <name>substrate</name>
    </ligand>
</feature>
<dbReference type="EC" id="1.1.1.37" evidence="3 10"/>
<evidence type="ECO:0000256" key="9">
    <source>
        <dbReference type="RuleBase" id="RU003369"/>
    </source>
</evidence>
<dbReference type="SUPFAM" id="SSF56327">
    <property type="entry name" value="LDH C-terminal domain-like"/>
    <property type="match status" value="1"/>
</dbReference>
<dbReference type="SUPFAM" id="SSF51735">
    <property type="entry name" value="NAD(P)-binding Rossmann-fold domains"/>
    <property type="match status" value="1"/>
</dbReference>
<dbReference type="FunFam" id="3.90.110.10:FF:000002">
    <property type="entry name" value="Malate dehydrogenase"/>
    <property type="match status" value="1"/>
</dbReference>
<dbReference type="PIRSF" id="PIRSF000102">
    <property type="entry name" value="Lac_mal_DH"/>
    <property type="match status" value="1"/>
</dbReference>
<feature type="active site" description="Proton acceptor" evidence="6">
    <location>
        <position position="159"/>
    </location>
</feature>
<evidence type="ECO:0000259" key="11">
    <source>
        <dbReference type="Pfam" id="PF00056"/>
    </source>
</evidence>
<dbReference type="InterPro" id="IPR010945">
    <property type="entry name" value="Malate_DH_type2"/>
</dbReference>
<keyword evidence="14" id="KW-1185">Reference proteome</keyword>
<dbReference type="GO" id="GO:0030060">
    <property type="term" value="F:L-malate dehydrogenase (NAD+) activity"/>
    <property type="evidence" value="ECO:0007669"/>
    <property type="project" value="UniProtKB-EC"/>
</dbReference>
<comment type="similarity">
    <text evidence="2">Belongs to the LDH/MDH superfamily. MDH type 2 family.</text>
</comment>
<dbReference type="STRING" id="1257118.L8GQP0"/>
<dbReference type="AlphaFoldDB" id="L8GQP0"/>
<evidence type="ECO:0000256" key="6">
    <source>
        <dbReference type="PIRSR" id="PIRSR000102-1"/>
    </source>
</evidence>
<evidence type="ECO:0000313" key="14">
    <source>
        <dbReference type="Proteomes" id="UP000011083"/>
    </source>
</evidence>
<evidence type="ECO:0000256" key="2">
    <source>
        <dbReference type="ARBA" id="ARBA00009613"/>
    </source>
</evidence>
<comment type="catalytic activity">
    <reaction evidence="10">
        <text>(S)-malate + NAD(+) = oxaloacetate + NADH + H(+)</text>
        <dbReference type="Rhea" id="RHEA:21432"/>
        <dbReference type="ChEBI" id="CHEBI:15378"/>
        <dbReference type="ChEBI" id="CHEBI:15589"/>
        <dbReference type="ChEBI" id="CHEBI:16452"/>
        <dbReference type="ChEBI" id="CHEBI:57540"/>
        <dbReference type="ChEBI" id="CHEBI:57945"/>
        <dbReference type="EC" id="1.1.1.37"/>
    </reaction>
</comment>
<evidence type="ECO:0000256" key="4">
    <source>
        <dbReference type="ARBA" id="ARBA00023002"/>
    </source>
</evidence>
<dbReference type="RefSeq" id="XP_004337323.1">
    <property type="nucleotide sequence ID" value="XM_004337275.1"/>
</dbReference>
<dbReference type="PANTHER" id="PTHR23382">
    <property type="entry name" value="MALATE DEHYDROGENASE"/>
    <property type="match status" value="1"/>
</dbReference>
<feature type="domain" description="Lactate/malate dehydrogenase C-terminal" evidence="12">
    <location>
        <begin position="128"/>
        <end position="304"/>
    </location>
</feature>
<dbReference type="InterPro" id="IPR001557">
    <property type="entry name" value="L-lactate/malate_DH"/>
</dbReference>
<keyword evidence="10" id="KW-0816">Tricarboxylic acid cycle</keyword>
<dbReference type="Pfam" id="PF02866">
    <property type="entry name" value="Ldh_1_C"/>
    <property type="match status" value="1"/>
</dbReference>
<evidence type="ECO:0000313" key="13">
    <source>
        <dbReference type="EMBL" id="ELR15310.1"/>
    </source>
</evidence>
<evidence type="ECO:0000256" key="3">
    <source>
        <dbReference type="ARBA" id="ARBA00012995"/>
    </source>
</evidence>
<sequence length="306" mass="33245">MFGKDQPVILHLLDIAPMIESLKGVVMEIEDTASPLVHGVVATTDLQEAFTNINYAILVGAMPRKEGMERKDLLKANCGIFKVQGKALNDYANKDVKVLVVGNPANTNALIAALSAPGLPKENFSCLTRLDHNRAKSQISKRLNINVNQVHNVIIWGNHSKTQYPDVNHAYISGSATGGEKSQVRGAVADDAWLQGEFITTVQNRGGAIIAARKLSSAASAAQAIVDHMRDWVKGTPEGEIVSMGVWSDGSYGVAKDLIYSFPVTCQDGKYTIVQGLDVDAFSREKLELTEKELQEEKEEASAFLH</sequence>